<evidence type="ECO:0000259" key="3">
    <source>
        <dbReference type="Pfam" id="PF12697"/>
    </source>
</evidence>
<dbReference type="InterPro" id="IPR029058">
    <property type="entry name" value="AB_hydrolase_fold"/>
</dbReference>
<evidence type="ECO:0000313" key="4">
    <source>
        <dbReference type="EMBL" id="GAA4265613.1"/>
    </source>
</evidence>
<dbReference type="InterPro" id="IPR000073">
    <property type="entry name" value="AB_hydrolase_1"/>
</dbReference>
<feature type="compositionally biased region" description="Basic and acidic residues" evidence="2">
    <location>
        <begin position="318"/>
        <end position="334"/>
    </location>
</feature>
<name>A0ABP8E072_9MICO</name>
<keyword evidence="1" id="KW-0378">Hydrolase</keyword>
<keyword evidence="5" id="KW-1185">Reference proteome</keyword>
<reference evidence="5" key="1">
    <citation type="journal article" date="2019" name="Int. J. Syst. Evol. Microbiol.">
        <title>The Global Catalogue of Microorganisms (GCM) 10K type strain sequencing project: providing services to taxonomists for standard genome sequencing and annotation.</title>
        <authorList>
            <consortium name="The Broad Institute Genomics Platform"/>
            <consortium name="The Broad Institute Genome Sequencing Center for Infectious Disease"/>
            <person name="Wu L."/>
            <person name="Ma J."/>
        </authorList>
    </citation>
    <scope>NUCLEOTIDE SEQUENCE [LARGE SCALE GENOMIC DNA]</scope>
    <source>
        <strain evidence="5">JCM 17442</strain>
    </source>
</reference>
<dbReference type="PANTHER" id="PTHR43798">
    <property type="entry name" value="MONOACYLGLYCEROL LIPASE"/>
    <property type="match status" value="1"/>
</dbReference>
<dbReference type="Proteomes" id="UP001501594">
    <property type="component" value="Unassembled WGS sequence"/>
</dbReference>
<sequence length="363" mass="39131">MPAESAAPLEPGDSATEVTVRSLDAGEVSVRVSTIGQGGTRPFVLVPGIGVASNYFERLAPNLNRFGPVHALDLPGFAGVPHPERAMTIRQYADLVGFAIDRLGLVDPVVVGHSMGTQVVVDLVARRPEIRTLVLIGPVINPRERSVGVQAVRFLQAAAHEPGRVKLLALTAYLFCGPKWFSRILPKMMRFPIERALPRVRADTLVIRGEFDAVAPPDWVRRVGELLPSSRLWEIPGAGHSVMHAHAEEVAELCVEHAEQPIEVDEGGVLREFRHARDGGESGEYRPTPANVVSAVRGRLTEALGMLRRDDRLIAEGKTEHAEAMLEAHERAEGSDESPAAEDESPAAEESPAADETAEPAGG</sequence>
<gene>
    <name evidence="4" type="ORF">GCM10022256_12250</name>
</gene>
<proteinExistence type="predicted"/>
<evidence type="ECO:0000313" key="5">
    <source>
        <dbReference type="Proteomes" id="UP001501594"/>
    </source>
</evidence>
<dbReference type="Gene3D" id="3.40.50.1820">
    <property type="entry name" value="alpha/beta hydrolase"/>
    <property type="match status" value="1"/>
</dbReference>
<protein>
    <recommendedName>
        <fullName evidence="3">AB hydrolase-1 domain-containing protein</fullName>
    </recommendedName>
</protein>
<comment type="caution">
    <text evidence="4">The sequence shown here is derived from an EMBL/GenBank/DDBJ whole genome shotgun (WGS) entry which is preliminary data.</text>
</comment>
<dbReference type="InterPro" id="IPR050266">
    <property type="entry name" value="AB_hydrolase_sf"/>
</dbReference>
<accession>A0ABP8E072</accession>
<dbReference type="SUPFAM" id="SSF53474">
    <property type="entry name" value="alpha/beta-Hydrolases"/>
    <property type="match status" value="1"/>
</dbReference>
<dbReference type="EMBL" id="BAABAU010000001">
    <property type="protein sequence ID" value="GAA4265613.1"/>
    <property type="molecule type" value="Genomic_DNA"/>
</dbReference>
<organism evidence="4 5">
    <name type="scientific">Frondihabitans peucedani</name>
    <dbReference type="NCBI Taxonomy" id="598626"/>
    <lineage>
        <taxon>Bacteria</taxon>
        <taxon>Bacillati</taxon>
        <taxon>Actinomycetota</taxon>
        <taxon>Actinomycetes</taxon>
        <taxon>Micrococcales</taxon>
        <taxon>Microbacteriaceae</taxon>
        <taxon>Frondihabitans</taxon>
    </lineage>
</organism>
<feature type="compositionally biased region" description="Acidic residues" evidence="2">
    <location>
        <begin position="335"/>
        <end position="363"/>
    </location>
</feature>
<feature type="region of interest" description="Disordered" evidence="2">
    <location>
        <begin position="318"/>
        <end position="363"/>
    </location>
</feature>
<dbReference type="PANTHER" id="PTHR43798:SF31">
    <property type="entry name" value="AB HYDROLASE SUPERFAMILY PROTEIN YCLE"/>
    <property type="match status" value="1"/>
</dbReference>
<dbReference type="RefSeq" id="WP_344794131.1">
    <property type="nucleotide sequence ID" value="NZ_BAABAU010000001.1"/>
</dbReference>
<feature type="domain" description="AB hydrolase-1" evidence="3">
    <location>
        <begin position="43"/>
        <end position="252"/>
    </location>
</feature>
<dbReference type="Pfam" id="PF12697">
    <property type="entry name" value="Abhydrolase_6"/>
    <property type="match status" value="1"/>
</dbReference>
<evidence type="ECO:0000256" key="2">
    <source>
        <dbReference type="SAM" id="MobiDB-lite"/>
    </source>
</evidence>
<evidence type="ECO:0000256" key="1">
    <source>
        <dbReference type="ARBA" id="ARBA00022801"/>
    </source>
</evidence>